<dbReference type="InterPro" id="IPR028082">
    <property type="entry name" value="Peripla_BP_I"/>
</dbReference>
<keyword evidence="7" id="KW-0472">Membrane</keyword>
<dbReference type="SUPFAM" id="SSF53822">
    <property type="entry name" value="Periplasmic binding protein-like I"/>
    <property type="match status" value="1"/>
</dbReference>
<evidence type="ECO:0000256" key="3">
    <source>
        <dbReference type="ARBA" id="ARBA00022692"/>
    </source>
</evidence>
<keyword evidence="5" id="KW-1133">Transmembrane helix</keyword>
<comment type="caution">
    <text evidence="12">The sequence shown here is derived from an EMBL/GenBank/DDBJ whole genome shotgun (WGS) entry which is preliminary data.</text>
</comment>
<name>A0A8J4WTA5_CLAMG</name>
<evidence type="ECO:0000313" key="12">
    <source>
        <dbReference type="EMBL" id="KAF5892184.1"/>
    </source>
</evidence>
<evidence type="ECO:0000259" key="11">
    <source>
        <dbReference type="Pfam" id="PF01094"/>
    </source>
</evidence>
<keyword evidence="2" id="KW-1003">Cell membrane</keyword>
<evidence type="ECO:0000256" key="7">
    <source>
        <dbReference type="ARBA" id="ARBA00023136"/>
    </source>
</evidence>
<feature type="non-terminal residue" evidence="12">
    <location>
        <position position="252"/>
    </location>
</feature>
<dbReference type="AlphaFoldDB" id="A0A8J4WTA5"/>
<feature type="non-terminal residue" evidence="12">
    <location>
        <position position="1"/>
    </location>
</feature>
<evidence type="ECO:0000256" key="1">
    <source>
        <dbReference type="ARBA" id="ARBA00004651"/>
    </source>
</evidence>
<organism evidence="12 13">
    <name type="scientific">Clarias magur</name>
    <name type="common">Asian catfish</name>
    <name type="synonym">Macropteronotus magur</name>
    <dbReference type="NCBI Taxonomy" id="1594786"/>
    <lineage>
        <taxon>Eukaryota</taxon>
        <taxon>Metazoa</taxon>
        <taxon>Chordata</taxon>
        <taxon>Craniata</taxon>
        <taxon>Vertebrata</taxon>
        <taxon>Euteleostomi</taxon>
        <taxon>Actinopterygii</taxon>
        <taxon>Neopterygii</taxon>
        <taxon>Teleostei</taxon>
        <taxon>Ostariophysi</taxon>
        <taxon>Siluriformes</taxon>
        <taxon>Clariidae</taxon>
        <taxon>Clarias</taxon>
    </lineage>
</organism>
<dbReference type="GO" id="GO:0004930">
    <property type="term" value="F:G protein-coupled receptor activity"/>
    <property type="evidence" value="ECO:0007669"/>
    <property type="project" value="UniProtKB-KW"/>
</dbReference>
<feature type="domain" description="Receptor ligand binding region" evidence="11">
    <location>
        <begin position="1"/>
        <end position="251"/>
    </location>
</feature>
<dbReference type="PANTHER" id="PTHR24061:SF528">
    <property type="entry name" value="C-FAMILY ODORANT RECEPTOR OLFCD2-RELATED"/>
    <property type="match status" value="1"/>
</dbReference>
<keyword evidence="10" id="KW-0807">Transducer</keyword>
<proteinExistence type="predicted"/>
<evidence type="ECO:0000256" key="4">
    <source>
        <dbReference type="ARBA" id="ARBA00022729"/>
    </source>
</evidence>
<gene>
    <name evidence="12" type="ORF">DAT39_018103</name>
</gene>
<evidence type="ECO:0000256" key="10">
    <source>
        <dbReference type="ARBA" id="ARBA00023224"/>
    </source>
</evidence>
<protein>
    <submittedName>
        <fullName evidence="12">Extracellular calcium-sensing receptor-like</fullName>
    </submittedName>
</protein>
<evidence type="ECO:0000256" key="5">
    <source>
        <dbReference type="ARBA" id="ARBA00022989"/>
    </source>
</evidence>
<dbReference type="InterPro" id="IPR001828">
    <property type="entry name" value="ANF_lig-bd_rcpt"/>
</dbReference>
<keyword evidence="8 12" id="KW-0675">Receptor</keyword>
<dbReference type="PRINTS" id="PR00248">
    <property type="entry name" value="GPCRMGR"/>
</dbReference>
<sequence length="252" mass="28542">VSHAATCECLSNRKEYPSFFRTIASDYYQSRALVHLVKHFGWSWVGAVNSDNDYGNNGMAIFLNAAKEEGICVEYSEKFDRADTAKIMKVVDIIKTGTAKVIVIFLAHFDMKILMSQFILKNVTGYQMIGVEAWITSVNLVTPGSYNILAGSIGFAIEKLKIGGFANYVMNEFWHSAIPCLHEEGNFSQSENNCSKYKDIIQFKNYNEDVSEMRYANNMYNAVYAVAHSLHSLLSCTQNQSCERDKKIQPWQ</sequence>
<dbReference type="FunFam" id="3.40.50.2300:FF:000016">
    <property type="entry name" value="Taste 1 receptor member 2"/>
    <property type="match status" value="1"/>
</dbReference>
<accession>A0A8J4WTA5</accession>
<evidence type="ECO:0000256" key="6">
    <source>
        <dbReference type="ARBA" id="ARBA00023040"/>
    </source>
</evidence>
<comment type="subcellular location">
    <subcellularLocation>
        <location evidence="1">Cell membrane</location>
        <topology evidence="1">Multi-pass membrane protein</topology>
    </subcellularLocation>
</comment>
<evidence type="ECO:0000256" key="2">
    <source>
        <dbReference type="ARBA" id="ARBA00022475"/>
    </source>
</evidence>
<keyword evidence="3" id="KW-0812">Transmembrane</keyword>
<reference evidence="12" key="1">
    <citation type="submission" date="2020-07" db="EMBL/GenBank/DDBJ databases">
        <title>Clarias magur genome sequencing, assembly and annotation.</title>
        <authorList>
            <person name="Kushwaha B."/>
            <person name="Kumar R."/>
            <person name="Das P."/>
            <person name="Joshi C.G."/>
            <person name="Kumar D."/>
            <person name="Nagpure N.S."/>
            <person name="Pandey M."/>
            <person name="Agarwal S."/>
            <person name="Srivastava S."/>
            <person name="Singh M."/>
            <person name="Sahoo L."/>
            <person name="Jayasankar P."/>
            <person name="Meher P.K."/>
            <person name="Koringa P.G."/>
            <person name="Iquebal M.A."/>
            <person name="Das S.P."/>
            <person name="Bit A."/>
            <person name="Patnaik S."/>
            <person name="Patel N."/>
            <person name="Shah T.M."/>
            <person name="Hinsu A."/>
            <person name="Jena J.K."/>
        </authorList>
    </citation>
    <scope>NUCLEOTIDE SEQUENCE</scope>
    <source>
        <strain evidence="12">CIFAMagur01</strain>
        <tissue evidence="12">Testis</tissue>
    </source>
</reference>
<dbReference type="Gene3D" id="3.40.50.2300">
    <property type="match status" value="1"/>
</dbReference>
<dbReference type="InterPro" id="IPR000068">
    <property type="entry name" value="GPCR_3_Ca_sens_rcpt-rel"/>
</dbReference>
<dbReference type="EMBL" id="QNUK01000521">
    <property type="protein sequence ID" value="KAF5892184.1"/>
    <property type="molecule type" value="Genomic_DNA"/>
</dbReference>
<keyword evidence="9" id="KW-0325">Glycoprotein</keyword>
<dbReference type="OrthoDB" id="9044658at2759"/>
<evidence type="ECO:0000256" key="8">
    <source>
        <dbReference type="ARBA" id="ARBA00023170"/>
    </source>
</evidence>
<keyword evidence="6" id="KW-0297">G-protein coupled receptor</keyword>
<dbReference type="Pfam" id="PF01094">
    <property type="entry name" value="ANF_receptor"/>
    <property type="match status" value="1"/>
</dbReference>
<dbReference type="PANTHER" id="PTHR24061">
    <property type="entry name" value="CALCIUM-SENSING RECEPTOR-RELATED"/>
    <property type="match status" value="1"/>
</dbReference>
<evidence type="ECO:0000313" key="13">
    <source>
        <dbReference type="Proteomes" id="UP000727407"/>
    </source>
</evidence>
<dbReference type="InterPro" id="IPR000337">
    <property type="entry name" value="GPCR_3"/>
</dbReference>
<keyword evidence="4" id="KW-0732">Signal</keyword>
<keyword evidence="13" id="KW-1185">Reference proteome</keyword>
<dbReference type="Proteomes" id="UP000727407">
    <property type="component" value="Unassembled WGS sequence"/>
</dbReference>
<evidence type="ECO:0000256" key="9">
    <source>
        <dbReference type="ARBA" id="ARBA00023180"/>
    </source>
</evidence>
<dbReference type="GO" id="GO:0005886">
    <property type="term" value="C:plasma membrane"/>
    <property type="evidence" value="ECO:0007669"/>
    <property type="project" value="UniProtKB-SubCell"/>
</dbReference>
<dbReference type="PRINTS" id="PR00592">
    <property type="entry name" value="CASENSINGR"/>
</dbReference>